<protein>
    <submittedName>
        <fullName evidence="2">Uncharacterized protein</fullName>
    </submittedName>
</protein>
<dbReference type="Gene3D" id="1.10.1520.10">
    <property type="entry name" value="Ribonuclease III domain"/>
    <property type="match status" value="1"/>
</dbReference>
<dbReference type="OrthoDB" id="6513042at2759"/>
<name>A0A9E7FVF3_9LILI</name>
<dbReference type="Proteomes" id="UP001055439">
    <property type="component" value="Chromosome 5"/>
</dbReference>
<dbReference type="EMBL" id="CP097507">
    <property type="protein sequence ID" value="URE03026.1"/>
    <property type="molecule type" value="Genomic_DNA"/>
</dbReference>
<gene>
    <name evidence="2" type="ORF">MUK42_19700</name>
</gene>
<dbReference type="PANTHER" id="PTHR14950">
    <property type="entry name" value="DICER-RELATED"/>
    <property type="match status" value="1"/>
</dbReference>
<proteinExistence type="predicted"/>
<dbReference type="AlphaFoldDB" id="A0A9E7FVF3"/>
<evidence type="ECO:0000256" key="1">
    <source>
        <dbReference type="ARBA" id="ARBA00022801"/>
    </source>
</evidence>
<dbReference type="GO" id="GO:0030422">
    <property type="term" value="P:siRNA processing"/>
    <property type="evidence" value="ECO:0007669"/>
    <property type="project" value="TreeGrafter"/>
</dbReference>
<dbReference type="GO" id="GO:0005737">
    <property type="term" value="C:cytoplasm"/>
    <property type="evidence" value="ECO:0007669"/>
    <property type="project" value="TreeGrafter"/>
</dbReference>
<accession>A0A9E7FVF3</accession>
<dbReference type="GO" id="GO:0003723">
    <property type="term" value="F:RNA binding"/>
    <property type="evidence" value="ECO:0007669"/>
    <property type="project" value="TreeGrafter"/>
</dbReference>
<dbReference type="GO" id="GO:0005634">
    <property type="term" value="C:nucleus"/>
    <property type="evidence" value="ECO:0007669"/>
    <property type="project" value="TreeGrafter"/>
</dbReference>
<dbReference type="InterPro" id="IPR036389">
    <property type="entry name" value="RNase_III_sf"/>
</dbReference>
<dbReference type="GO" id="GO:0004525">
    <property type="term" value="F:ribonuclease III activity"/>
    <property type="evidence" value="ECO:0007669"/>
    <property type="project" value="InterPro"/>
</dbReference>
<organism evidence="2 3">
    <name type="scientific">Musa troglodytarum</name>
    <name type="common">fe'i banana</name>
    <dbReference type="NCBI Taxonomy" id="320322"/>
    <lineage>
        <taxon>Eukaryota</taxon>
        <taxon>Viridiplantae</taxon>
        <taxon>Streptophyta</taxon>
        <taxon>Embryophyta</taxon>
        <taxon>Tracheophyta</taxon>
        <taxon>Spermatophyta</taxon>
        <taxon>Magnoliopsida</taxon>
        <taxon>Liliopsida</taxon>
        <taxon>Zingiberales</taxon>
        <taxon>Musaceae</taxon>
        <taxon>Musa</taxon>
    </lineage>
</organism>
<keyword evidence="3" id="KW-1185">Reference proteome</keyword>
<reference evidence="2" key="1">
    <citation type="submission" date="2022-05" db="EMBL/GenBank/DDBJ databases">
        <title>The Musa troglodytarum L. genome provides insights into the mechanism of non-climacteric behaviour and enrichment of carotenoids.</title>
        <authorList>
            <person name="Wang J."/>
        </authorList>
    </citation>
    <scope>NUCLEOTIDE SEQUENCE</scope>
    <source>
        <tissue evidence="2">Leaf</tissue>
    </source>
</reference>
<dbReference type="PANTHER" id="PTHR14950:SF46">
    <property type="entry name" value="ENDORIBONUCLEASE DICER HOMOLOG 3"/>
    <property type="match status" value="1"/>
</dbReference>
<evidence type="ECO:0000313" key="3">
    <source>
        <dbReference type="Proteomes" id="UP001055439"/>
    </source>
</evidence>
<keyword evidence="1" id="KW-0378">Hydrolase</keyword>
<sequence>MLLPVFLPKAPKVLGDIVGSIAGAILIDIYLNLDAVWDIFKSLFSPIVTPDNLELPHLRELSELCSYFGYFIHTKSMKKGEEVITELTVQLKDDLLVGCGRDKDMKTAKAQAALCLLKQLKDNGYLENNSKLTNASNYSSNEDGQRGPQDCSFQALQNATFLHMGEQRTDKKSAQDSTALVLLLELKKQEIISIISTAN</sequence>
<evidence type="ECO:0000313" key="2">
    <source>
        <dbReference type="EMBL" id="URE03026.1"/>
    </source>
</evidence>